<dbReference type="InterPro" id="IPR005247">
    <property type="entry name" value="YbhB_YbcL/LppC-like"/>
</dbReference>
<comment type="caution">
    <text evidence="1">The sequence shown here is derived from an EMBL/GenBank/DDBJ whole genome shotgun (WGS) entry which is preliminary data.</text>
</comment>
<dbReference type="NCBIfam" id="TIGR00481">
    <property type="entry name" value="YbhB/YbcL family Raf kinase inhibitor-like protein"/>
    <property type="match status" value="1"/>
</dbReference>
<dbReference type="PANTHER" id="PTHR30289">
    <property type="entry name" value="UNCHARACTERIZED PROTEIN YBCL-RELATED"/>
    <property type="match status" value="1"/>
</dbReference>
<organism evidence="1">
    <name type="scientific">mine drainage metagenome</name>
    <dbReference type="NCBI Taxonomy" id="410659"/>
    <lineage>
        <taxon>unclassified sequences</taxon>
        <taxon>metagenomes</taxon>
        <taxon>ecological metagenomes</taxon>
    </lineage>
</organism>
<dbReference type="SUPFAM" id="SSF49777">
    <property type="entry name" value="PEBP-like"/>
    <property type="match status" value="1"/>
</dbReference>
<dbReference type="Pfam" id="PF01161">
    <property type="entry name" value="PBP"/>
    <property type="match status" value="1"/>
</dbReference>
<dbReference type="InterPro" id="IPR036610">
    <property type="entry name" value="PEBP-like_sf"/>
</dbReference>
<evidence type="ECO:0000313" key="1">
    <source>
        <dbReference type="EMBL" id="OIQ75195.1"/>
    </source>
</evidence>
<dbReference type="Gene3D" id="3.90.280.10">
    <property type="entry name" value="PEBP-like"/>
    <property type="match status" value="1"/>
</dbReference>
<proteinExistence type="predicted"/>
<dbReference type="InterPro" id="IPR008914">
    <property type="entry name" value="PEBP"/>
</dbReference>
<dbReference type="CDD" id="cd00865">
    <property type="entry name" value="PEBP_bact_arch"/>
    <property type="match status" value="1"/>
</dbReference>
<name>A0A1J5QCI1_9ZZZZ</name>
<gene>
    <name evidence="1" type="ORF">GALL_431360</name>
</gene>
<accession>A0A1J5QCI1</accession>
<protein>
    <submittedName>
        <fullName evidence="1">Putative kinase inhibitor protein</fullName>
    </submittedName>
</protein>
<dbReference type="AlphaFoldDB" id="A0A1J5QCI1"/>
<dbReference type="PANTHER" id="PTHR30289:SF1">
    <property type="entry name" value="PEBP (PHOSPHATIDYLETHANOLAMINE-BINDING PROTEIN) FAMILY PROTEIN"/>
    <property type="match status" value="1"/>
</dbReference>
<sequence>MSIATSLPPTSTVRGSATRASHTYRTFIGHPGDLMTTFSFDRPTAPDPYLMLPTVATFTVTSTDVTDGAPMPAAHVNAGDNISPQLSWEGFPAQTRSFVVSCFDPDAPTPAGFWHWTVVDLPATVHSLPTGAGSASGERLPHPAFQTRNDGGAAGYVGAAPPAGDRAHRYVFAVHALDVATPGLNPDTSPTAVSFNALFHTIARATITPTYQQ</sequence>
<reference evidence="1" key="1">
    <citation type="submission" date="2016-10" db="EMBL/GenBank/DDBJ databases">
        <title>Sequence of Gallionella enrichment culture.</title>
        <authorList>
            <person name="Poehlein A."/>
            <person name="Muehling M."/>
            <person name="Daniel R."/>
        </authorList>
    </citation>
    <scope>NUCLEOTIDE SEQUENCE</scope>
</reference>
<dbReference type="EMBL" id="MLJW01002243">
    <property type="protein sequence ID" value="OIQ75195.1"/>
    <property type="molecule type" value="Genomic_DNA"/>
</dbReference>